<dbReference type="AlphaFoldDB" id="A0A5S4YCY7"/>
<evidence type="ECO:0000313" key="1">
    <source>
        <dbReference type="EMBL" id="TYO61115.1"/>
    </source>
</evidence>
<gene>
    <name evidence="1" type="ORF">FXV83_39975</name>
</gene>
<dbReference type="Proteomes" id="UP000324797">
    <property type="component" value="Unassembled WGS sequence"/>
</dbReference>
<dbReference type="CDD" id="cd07821">
    <property type="entry name" value="PYR_PYL_RCAR_like"/>
    <property type="match status" value="1"/>
</dbReference>
<sequence length="172" mass="18224">MKKDDATASRFLASLSNAMKCAIVLGAGVVPASAANLTHSIEVSGAAAEVWSVIGPFCAIKDWLPPVGQCIEDGKSPPTRTLVTKDGKASFVESQTARDDRGYSYSYAFLSSPLPVSQYKSTIKVTARGEGVSVVTWTGTYTPDPGKEKEAIDALNGVYDSGLAAIRDRFKK</sequence>
<name>A0A5S4YCY7_9BRAD</name>
<dbReference type="EMBL" id="VSTH01000209">
    <property type="protein sequence ID" value="TYO61115.1"/>
    <property type="molecule type" value="Genomic_DNA"/>
</dbReference>
<dbReference type="Gene3D" id="3.30.530.20">
    <property type="match status" value="1"/>
</dbReference>
<reference evidence="1 2" key="1">
    <citation type="submission" date="2019-08" db="EMBL/GenBank/DDBJ databases">
        <title>Bradyrhizobium hipponensis sp. nov., a rhizobium isolated from a Lupinus angustifolius root nodule in Tunisia.</title>
        <authorList>
            <person name="Off K."/>
            <person name="Rejili M."/>
            <person name="Mars M."/>
            <person name="Brachmann A."/>
            <person name="Marin M."/>
        </authorList>
    </citation>
    <scope>NUCLEOTIDE SEQUENCE [LARGE SCALE GENOMIC DNA]</scope>
    <source>
        <strain evidence="2">aSej3</strain>
    </source>
</reference>
<dbReference type="InterPro" id="IPR019587">
    <property type="entry name" value="Polyketide_cyclase/dehydratase"/>
</dbReference>
<proteinExistence type="predicted"/>
<dbReference type="InterPro" id="IPR023393">
    <property type="entry name" value="START-like_dom_sf"/>
</dbReference>
<evidence type="ECO:0000313" key="2">
    <source>
        <dbReference type="Proteomes" id="UP000324797"/>
    </source>
</evidence>
<keyword evidence="2" id="KW-1185">Reference proteome</keyword>
<dbReference type="Pfam" id="PF10604">
    <property type="entry name" value="Polyketide_cyc2"/>
    <property type="match status" value="1"/>
</dbReference>
<accession>A0A5S4YCY7</accession>
<dbReference type="PANTHER" id="PTHR39332">
    <property type="entry name" value="BLL4707 PROTEIN"/>
    <property type="match status" value="1"/>
</dbReference>
<protein>
    <submittedName>
        <fullName evidence="1">SRPBCC family protein</fullName>
    </submittedName>
</protein>
<dbReference type="RefSeq" id="WP_148745531.1">
    <property type="nucleotide sequence ID" value="NZ_VSTH01000209.1"/>
</dbReference>
<comment type="caution">
    <text evidence="1">The sequence shown here is derived from an EMBL/GenBank/DDBJ whole genome shotgun (WGS) entry which is preliminary data.</text>
</comment>
<organism evidence="1 2">
    <name type="scientific">Bradyrhizobium hipponense</name>
    <dbReference type="NCBI Taxonomy" id="2605638"/>
    <lineage>
        <taxon>Bacteria</taxon>
        <taxon>Pseudomonadati</taxon>
        <taxon>Pseudomonadota</taxon>
        <taxon>Alphaproteobacteria</taxon>
        <taxon>Hyphomicrobiales</taxon>
        <taxon>Nitrobacteraceae</taxon>
        <taxon>Bradyrhizobium</taxon>
    </lineage>
</organism>
<dbReference type="PANTHER" id="PTHR39332:SF7">
    <property type="entry name" value="SRPBCC FAMILY PROTEIN"/>
    <property type="match status" value="1"/>
</dbReference>
<dbReference type="SUPFAM" id="SSF55961">
    <property type="entry name" value="Bet v1-like"/>
    <property type="match status" value="1"/>
</dbReference>